<feature type="transmembrane region" description="Helical" evidence="9">
    <location>
        <begin position="130"/>
        <end position="151"/>
    </location>
</feature>
<evidence type="ECO:0000256" key="8">
    <source>
        <dbReference type="ARBA" id="ARBA00023136"/>
    </source>
</evidence>
<keyword evidence="5" id="KW-0547">Nucleotide-binding</keyword>
<dbReference type="Proteomes" id="UP000627715">
    <property type="component" value="Unassembled WGS sequence"/>
</dbReference>
<dbReference type="Gene3D" id="1.20.1560.10">
    <property type="entry name" value="ABC transporter type 1, transmembrane domain"/>
    <property type="match status" value="1"/>
</dbReference>
<dbReference type="InterPro" id="IPR027417">
    <property type="entry name" value="P-loop_NTPase"/>
</dbReference>
<dbReference type="PROSITE" id="PS00211">
    <property type="entry name" value="ABC_TRANSPORTER_1"/>
    <property type="match status" value="1"/>
</dbReference>
<dbReference type="PROSITE" id="PS50893">
    <property type="entry name" value="ABC_TRANSPORTER_2"/>
    <property type="match status" value="1"/>
</dbReference>
<dbReference type="SMART" id="SM00382">
    <property type="entry name" value="AAA"/>
    <property type="match status" value="1"/>
</dbReference>
<keyword evidence="3" id="KW-1003">Cell membrane</keyword>
<dbReference type="Pfam" id="PF00664">
    <property type="entry name" value="ABC_membrane"/>
    <property type="match status" value="1"/>
</dbReference>
<protein>
    <submittedName>
        <fullName evidence="12">Peptidase</fullName>
    </submittedName>
</protein>
<dbReference type="GO" id="GO:0005524">
    <property type="term" value="F:ATP binding"/>
    <property type="evidence" value="ECO:0007669"/>
    <property type="project" value="UniProtKB-KW"/>
</dbReference>
<dbReference type="FunFam" id="3.40.50.300:FF:001444">
    <property type="entry name" value="ABC transporter ATP-binding protein"/>
    <property type="match status" value="1"/>
</dbReference>
<dbReference type="Pfam" id="PF00005">
    <property type="entry name" value="ABC_tran"/>
    <property type="match status" value="1"/>
</dbReference>
<feature type="transmembrane region" description="Helical" evidence="9">
    <location>
        <begin position="157"/>
        <end position="176"/>
    </location>
</feature>
<dbReference type="GO" id="GO:0140359">
    <property type="term" value="F:ABC-type transporter activity"/>
    <property type="evidence" value="ECO:0007669"/>
    <property type="project" value="InterPro"/>
</dbReference>
<evidence type="ECO:0000256" key="9">
    <source>
        <dbReference type="SAM" id="Phobius"/>
    </source>
</evidence>
<name>A0A917GWY0_9GAMM</name>
<dbReference type="InterPro" id="IPR003593">
    <property type="entry name" value="AAA+_ATPase"/>
</dbReference>
<reference evidence="12" key="1">
    <citation type="journal article" date="2014" name="Int. J. Syst. Evol. Microbiol.">
        <title>Complete genome sequence of Corynebacterium casei LMG S-19264T (=DSM 44701T), isolated from a smear-ripened cheese.</title>
        <authorList>
            <consortium name="US DOE Joint Genome Institute (JGI-PGF)"/>
            <person name="Walter F."/>
            <person name="Albersmeier A."/>
            <person name="Kalinowski J."/>
            <person name="Ruckert C."/>
        </authorList>
    </citation>
    <scope>NUCLEOTIDE SEQUENCE</scope>
    <source>
        <strain evidence="12">CGMCC 1.15425</strain>
    </source>
</reference>
<evidence type="ECO:0000256" key="2">
    <source>
        <dbReference type="ARBA" id="ARBA00022448"/>
    </source>
</evidence>
<dbReference type="InterPro" id="IPR017871">
    <property type="entry name" value="ABC_transporter-like_CS"/>
</dbReference>
<dbReference type="PROSITE" id="PS50929">
    <property type="entry name" value="ABC_TM1F"/>
    <property type="match status" value="1"/>
</dbReference>
<evidence type="ECO:0000256" key="1">
    <source>
        <dbReference type="ARBA" id="ARBA00004651"/>
    </source>
</evidence>
<dbReference type="PANTHER" id="PTHR24221:SF248">
    <property type="entry name" value="ABC TRANSPORTER TRANSMEMBRANE REGION"/>
    <property type="match status" value="1"/>
</dbReference>
<keyword evidence="13" id="KW-1185">Reference proteome</keyword>
<dbReference type="RefSeq" id="WP_068812364.1">
    <property type="nucleotide sequence ID" value="NZ_BMIY01000006.1"/>
</dbReference>
<evidence type="ECO:0000256" key="6">
    <source>
        <dbReference type="ARBA" id="ARBA00022840"/>
    </source>
</evidence>
<keyword evidence="8 9" id="KW-0472">Membrane</keyword>
<evidence type="ECO:0000313" key="12">
    <source>
        <dbReference type="EMBL" id="GGG59595.1"/>
    </source>
</evidence>
<dbReference type="AlphaFoldDB" id="A0A917GWY0"/>
<keyword evidence="2" id="KW-0813">Transport</keyword>
<dbReference type="Gene3D" id="3.40.50.300">
    <property type="entry name" value="P-loop containing nucleotide triphosphate hydrolases"/>
    <property type="match status" value="1"/>
</dbReference>
<dbReference type="SUPFAM" id="SSF90123">
    <property type="entry name" value="ABC transporter transmembrane region"/>
    <property type="match status" value="1"/>
</dbReference>
<dbReference type="InterPro" id="IPR047957">
    <property type="entry name" value="ABC_AprD-like_6TM"/>
</dbReference>
<dbReference type="PANTHER" id="PTHR24221">
    <property type="entry name" value="ATP-BINDING CASSETTE SUB-FAMILY B"/>
    <property type="match status" value="1"/>
</dbReference>
<dbReference type="GO" id="GO:0016887">
    <property type="term" value="F:ATP hydrolysis activity"/>
    <property type="evidence" value="ECO:0007669"/>
    <property type="project" value="InterPro"/>
</dbReference>
<feature type="transmembrane region" description="Helical" evidence="9">
    <location>
        <begin position="249"/>
        <end position="267"/>
    </location>
</feature>
<keyword evidence="4 9" id="KW-0812">Transmembrane</keyword>
<gene>
    <name evidence="12" type="ORF">GCM10011403_16150</name>
</gene>
<dbReference type="SUPFAM" id="SSF52540">
    <property type="entry name" value="P-loop containing nucleoside triphosphate hydrolases"/>
    <property type="match status" value="1"/>
</dbReference>
<dbReference type="EMBL" id="BMIY01000006">
    <property type="protein sequence ID" value="GGG59595.1"/>
    <property type="molecule type" value="Genomic_DNA"/>
</dbReference>
<evidence type="ECO:0000256" key="7">
    <source>
        <dbReference type="ARBA" id="ARBA00022989"/>
    </source>
</evidence>
<keyword evidence="7 9" id="KW-1133">Transmembrane helix</keyword>
<dbReference type="GO" id="GO:0030256">
    <property type="term" value="C:type I protein secretion system complex"/>
    <property type="evidence" value="ECO:0007669"/>
    <property type="project" value="InterPro"/>
</dbReference>
<evidence type="ECO:0000259" key="10">
    <source>
        <dbReference type="PROSITE" id="PS50893"/>
    </source>
</evidence>
<feature type="transmembrane region" description="Helical" evidence="9">
    <location>
        <begin position="23"/>
        <end position="46"/>
    </location>
</feature>
<evidence type="ECO:0000256" key="4">
    <source>
        <dbReference type="ARBA" id="ARBA00022692"/>
    </source>
</evidence>
<organism evidence="12 13">
    <name type="scientific">Pseudohongiella nitratireducens</name>
    <dbReference type="NCBI Taxonomy" id="1768907"/>
    <lineage>
        <taxon>Bacteria</taxon>
        <taxon>Pseudomonadati</taxon>
        <taxon>Pseudomonadota</taxon>
        <taxon>Gammaproteobacteria</taxon>
        <taxon>Pseudomonadales</taxon>
        <taxon>Pseudohongiellaceae</taxon>
        <taxon>Pseudohongiella</taxon>
    </lineage>
</organism>
<dbReference type="OrthoDB" id="9806127at2"/>
<dbReference type="InterPro" id="IPR010128">
    <property type="entry name" value="ATPase_T1SS_PrtD-like"/>
</dbReference>
<comment type="subcellular location">
    <subcellularLocation>
        <location evidence="1">Cell membrane</location>
        <topology evidence="1">Multi-pass membrane protein</topology>
    </subcellularLocation>
</comment>
<evidence type="ECO:0000256" key="3">
    <source>
        <dbReference type="ARBA" id="ARBA00022475"/>
    </source>
</evidence>
<dbReference type="GO" id="GO:0005886">
    <property type="term" value="C:plasma membrane"/>
    <property type="evidence" value="ECO:0007669"/>
    <property type="project" value="UniProtKB-SubCell"/>
</dbReference>
<dbReference type="InterPro" id="IPR011527">
    <property type="entry name" value="ABC1_TM_dom"/>
</dbReference>
<dbReference type="NCBIfam" id="TIGR01842">
    <property type="entry name" value="type_I_sec_PrtD"/>
    <property type="match status" value="1"/>
</dbReference>
<dbReference type="CDD" id="cd18586">
    <property type="entry name" value="ABC_6TM_PrtD_like"/>
    <property type="match status" value="1"/>
</dbReference>
<evidence type="ECO:0000256" key="5">
    <source>
        <dbReference type="ARBA" id="ARBA00022741"/>
    </source>
</evidence>
<proteinExistence type="predicted"/>
<dbReference type="InterPro" id="IPR039421">
    <property type="entry name" value="Type_1_exporter"/>
</dbReference>
<dbReference type="InterPro" id="IPR003439">
    <property type="entry name" value="ABC_transporter-like_ATP-bd"/>
</dbReference>
<sequence length="570" mass="61371">MKNSKNTAQYPELAEAFKGIKHYFIYAGLFSAAVNILMLTPVLYMLQVYDRVVSSGSLSTLTMLTLLMVAMMMAMGGFEWVRSMILISASNRIDKDLRKRVFNATFKHALLSGGTGSSQPLSDLTSLRQFLTGNGLFAFFDAPWFPIYVGIMFLFHPWFGIVAIFAGIVMVVLAIINEKVTTRKLKDANTQSSHLNAQVNGSIRNAEVIAAMGMSENIRQRQEAQSDEVLIMQTDASRWAGALTSASKTFRLVVQSLILGLGAFLALRQEISPGMMIAGSLLLGRALAPIDLLVGTWKGFSVARAQYERLGELLNNVPPAPESMSLPAPTGQVSLEQVTVVPPGSRTPVVRGVSLDLTSGEALGIVGPSASGKSSLARAILGIWPSAAGKVRLDGADVSAWNREELGPYIGYLPQDIELFSGSISENICRFGDIDPDKIVTAAKLAGVHELILHLPNGYDTIIGGSGGILSGGQRQRIGLARAVYNNPRLLVLDEPNSNLDDQGERELVSAMQRIKQAGCTVIVISHRTMILHSMDKLLVMKEGAPVSFGPKDQILASLMAPSGAQRAAN</sequence>
<feature type="transmembrane region" description="Helical" evidence="9">
    <location>
        <begin position="58"/>
        <end position="78"/>
    </location>
</feature>
<dbReference type="GO" id="GO:0030253">
    <property type="term" value="P:protein secretion by the type I secretion system"/>
    <property type="evidence" value="ECO:0007669"/>
    <property type="project" value="InterPro"/>
</dbReference>
<evidence type="ECO:0000313" key="13">
    <source>
        <dbReference type="Proteomes" id="UP000627715"/>
    </source>
</evidence>
<keyword evidence="6" id="KW-0067">ATP-binding</keyword>
<evidence type="ECO:0000259" key="11">
    <source>
        <dbReference type="PROSITE" id="PS50929"/>
    </source>
</evidence>
<reference evidence="12" key="2">
    <citation type="submission" date="2020-09" db="EMBL/GenBank/DDBJ databases">
        <authorList>
            <person name="Sun Q."/>
            <person name="Zhou Y."/>
        </authorList>
    </citation>
    <scope>NUCLEOTIDE SEQUENCE</scope>
    <source>
        <strain evidence="12">CGMCC 1.15425</strain>
    </source>
</reference>
<comment type="caution">
    <text evidence="12">The sequence shown here is derived from an EMBL/GenBank/DDBJ whole genome shotgun (WGS) entry which is preliminary data.</text>
</comment>
<dbReference type="GO" id="GO:0034040">
    <property type="term" value="F:ATPase-coupled lipid transmembrane transporter activity"/>
    <property type="evidence" value="ECO:0007669"/>
    <property type="project" value="TreeGrafter"/>
</dbReference>
<dbReference type="InterPro" id="IPR036640">
    <property type="entry name" value="ABC1_TM_sf"/>
</dbReference>
<feature type="domain" description="ABC transmembrane type-1" evidence="11">
    <location>
        <begin position="27"/>
        <end position="297"/>
    </location>
</feature>
<feature type="domain" description="ABC transporter" evidence="10">
    <location>
        <begin position="333"/>
        <end position="568"/>
    </location>
</feature>
<accession>A0A917GWY0</accession>